<proteinExistence type="predicted"/>
<gene>
    <name evidence="2" type="ORF">SAMN04488128_101419</name>
</gene>
<keyword evidence="1" id="KW-1133">Transmembrane helix</keyword>
<dbReference type="AlphaFoldDB" id="A0A1T4L0U3"/>
<protein>
    <submittedName>
        <fullName evidence="2">Uncharacterized protein</fullName>
    </submittedName>
</protein>
<keyword evidence="1" id="KW-0812">Transmembrane</keyword>
<dbReference type="Proteomes" id="UP000190367">
    <property type="component" value="Unassembled WGS sequence"/>
</dbReference>
<keyword evidence="1" id="KW-0472">Membrane</keyword>
<reference evidence="3" key="1">
    <citation type="submission" date="2017-02" db="EMBL/GenBank/DDBJ databases">
        <authorList>
            <person name="Varghese N."/>
            <person name="Submissions S."/>
        </authorList>
    </citation>
    <scope>NUCLEOTIDE SEQUENCE [LARGE SCALE GENOMIC DNA]</scope>
    <source>
        <strain evidence="3">DSM 22224</strain>
    </source>
</reference>
<dbReference type="STRING" id="634771.SAMN04488128_101419"/>
<evidence type="ECO:0000256" key="1">
    <source>
        <dbReference type="SAM" id="Phobius"/>
    </source>
</evidence>
<evidence type="ECO:0000313" key="3">
    <source>
        <dbReference type="Proteomes" id="UP000190367"/>
    </source>
</evidence>
<evidence type="ECO:0000313" key="2">
    <source>
        <dbReference type="EMBL" id="SJZ48344.1"/>
    </source>
</evidence>
<name>A0A1T4L0U3_9BACT</name>
<sequence>MVNSNFVYLFRGITWFSGNRCGYFVFFIWRVNQEVHNTRLSQKPGSRSFRGSYFFPLCQ</sequence>
<organism evidence="2 3">
    <name type="scientific">Chitinophaga eiseniae</name>
    <dbReference type="NCBI Taxonomy" id="634771"/>
    <lineage>
        <taxon>Bacteria</taxon>
        <taxon>Pseudomonadati</taxon>
        <taxon>Bacteroidota</taxon>
        <taxon>Chitinophagia</taxon>
        <taxon>Chitinophagales</taxon>
        <taxon>Chitinophagaceae</taxon>
        <taxon>Chitinophaga</taxon>
    </lineage>
</organism>
<keyword evidence="3" id="KW-1185">Reference proteome</keyword>
<dbReference type="EMBL" id="FUWZ01000001">
    <property type="protein sequence ID" value="SJZ48344.1"/>
    <property type="molecule type" value="Genomic_DNA"/>
</dbReference>
<feature type="transmembrane region" description="Helical" evidence="1">
    <location>
        <begin position="6"/>
        <end position="29"/>
    </location>
</feature>
<accession>A0A1T4L0U3</accession>